<reference evidence="3 4" key="1">
    <citation type="submission" date="2020-08" db="EMBL/GenBank/DDBJ databases">
        <title>Genomic Encyclopedia of Type Strains, Phase III (KMG-III): the genomes of soil and plant-associated and newly described type strains.</title>
        <authorList>
            <person name="Whitman W."/>
        </authorList>
    </citation>
    <scope>NUCLEOTIDE SEQUENCE [LARGE SCALE GENOMIC DNA]</scope>
    <source>
        <strain evidence="3 4">CECT 8897</strain>
    </source>
</reference>
<evidence type="ECO:0000256" key="2">
    <source>
        <dbReference type="SAM" id="SignalP"/>
    </source>
</evidence>
<accession>A0A7W5B8P5</accession>
<sequence length="116" mass="12543">MKQMLIASLLAAGLCGSAAAQTTPPDTAQHQKQELARGDPARWYKEDRGNKAQLATLRKEIGAALTEALADCRQQPAAERKDCQAAARQTYRDDMANLAQLNAEAHQPPKTDVTGE</sequence>
<feature type="compositionally biased region" description="Basic and acidic residues" evidence="1">
    <location>
        <begin position="29"/>
        <end position="46"/>
    </location>
</feature>
<keyword evidence="4" id="KW-1185">Reference proteome</keyword>
<dbReference type="RefSeq" id="WP_183440475.1">
    <property type="nucleotide sequence ID" value="NZ_JACHXD010000003.1"/>
</dbReference>
<dbReference type="Proteomes" id="UP000541535">
    <property type="component" value="Unassembled WGS sequence"/>
</dbReference>
<dbReference type="EMBL" id="JACHXD010000003">
    <property type="protein sequence ID" value="MBB3118584.1"/>
    <property type="molecule type" value="Genomic_DNA"/>
</dbReference>
<evidence type="ECO:0000313" key="3">
    <source>
        <dbReference type="EMBL" id="MBB3118584.1"/>
    </source>
</evidence>
<keyword evidence="2" id="KW-0732">Signal</keyword>
<evidence type="ECO:0008006" key="5">
    <source>
        <dbReference type="Google" id="ProtNLM"/>
    </source>
</evidence>
<gene>
    <name evidence="3" type="ORF">FHS03_001615</name>
</gene>
<dbReference type="AlphaFoldDB" id="A0A7W5B8P5"/>
<name>A0A7W5B8P5_9BURK</name>
<comment type="caution">
    <text evidence="3">The sequence shown here is derived from an EMBL/GenBank/DDBJ whole genome shotgun (WGS) entry which is preliminary data.</text>
</comment>
<protein>
    <recommendedName>
        <fullName evidence="5">Secreted protein</fullName>
    </recommendedName>
</protein>
<feature type="signal peptide" evidence="2">
    <location>
        <begin position="1"/>
        <end position="20"/>
    </location>
</feature>
<feature type="chain" id="PRO_5030908671" description="Secreted protein" evidence="2">
    <location>
        <begin position="21"/>
        <end position="116"/>
    </location>
</feature>
<proteinExistence type="predicted"/>
<evidence type="ECO:0000313" key="4">
    <source>
        <dbReference type="Proteomes" id="UP000541535"/>
    </source>
</evidence>
<evidence type="ECO:0000256" key="1">
    <source>
        <dbReference type="SAM" id="MobiDB-lite"/>
    </source>
</evidence>
<feature type="region of interest" description="Disordered" evidence="1">
    <location>
        <begin position="20"/>
        <end position="46"/>
    </location>
</feature>
<organism evidence="3 4">
    <name type="scientific">Pseudoduganella violacea</name>
    <dbReference type="NCBI Taxonomy" id="1715466"/>
    <lineage>
        <taxon>Bacteria</taxon>
        <taxon>Pseudomonadati</taxon>
        <taxon>Pseudomonadota</taxon>
        <taxon>Betaproteobacteria</taxon>
        <taxon>Burkholderiales</taxon>
        <taxon>Oxalobacteraceae</taxon>
        <taxon>Telluria group</taxon>
        <taxon>Pseudoduganella</taxon>
    </lineage>
</organism>